<keyword evidence="11" id="KW-1185">Reference proteome</keyword>
<dbReference type="PANTHER" id="PTHR47153:SF2">
    <property type="entry name" value="LACTATE UTILIZATION PROTEIN B"/>
    <property type="match status" value="1"/>
</dbReference>
<keyword evidence="1" id="KW-0813">Transport</keyword>
<dbReference type="InterPro" id="IPR017900">
    <property type="entry name" value="4Fe4S_Fe_S_CS"/>
</dbReference>
<comment type="caution">
    <text evidence="10">The sequence shown here is derived from an EMBL/GenBank/DDBJ whole genome shotgun (WGS) entry which is preliminary data.</text>
</comment>
<sequence length="456" mass="51429">MEHSVAASIFNKNEAKVNWHDKALWFVRHKRDLSAHTVKGWERLRELGSAIKAHTLSNLDNYLVEFEKNALKNGVQVHWAANGEEHNRIVHSILKEHRAKKVVKSKSMLTEECHLNPYLEADNIEVIDTDLGERIVQLAKEPPSHIVLPAIHKNKEEVDALFQEHLGTKPCNGDPQYLTNEARKHLREKFIEADVAITGVNFAIAETGAVVVCTNEGNADMGAHLAPVHIACMGVEKLIPKQEHLGVFLRLLARSATGQPITTYSSHFKKPREGAKMHIVIVDNGRAEQLSRPDFRASLHCIRCGACMNTCPIYRRSGGHSYNATIPGPIGSILSPGKDLKKYSSLPFASTLCGSCSDVCPVKIDIHKQLYKWRQIITKETPQPAMKKMSMKFMGRMFSNPKQYQKIGRAGRWALRNLPKVIINSRPNVWGKERDLPKGPKESFDDWYKKRNKNGK</sequence>
<evidence type="ECO:0000256" key="5">
    <source>
        <dbReference type="ARBA" id="ARBA00022982"/>
    </source>
</evidence>
<keyword evidence="4" id="KW-0677">Repeat</keyword>
<dbReference type="SUPFAM" id="SSF100950">
    <property type="entry name" value="NagB/RpiA/CoA transferase-like"/>
    <property type="match status" value="1"/>
</dbReference>
<protein>
    <submittedName>
        <fullName evidence="10">Lactate utilization protein B</fullName>
    </submittedName>
</protein>
<keyword evidence="5" id="KW-0249">Electron transport</keyword>
<dbReference type="SUPFAM" id="SSF54862">
    <property type="entry name" value="4Fe-4S ferredoxins"/>
    <property type="match status" value="1"/>
</dbReference>
<keyword evidence="6" id="KW-0408">Iron</keyword>
<feature type="region of interest" description="Disordered" evidence="8">
    <location>
        <begin position="430"/>
        <end position="456"/>
    </location>
</feature>
<dbReference type="Pfam" id="PF13183">
    <property type="entry name" value="Fer4_8"/>
    <property type="match status" value="1"/>
</dbReference>
<dbReference type="InterPro" id="IPR024185">
    <property type="entry name" value="FTHF_cligase-like_sf"/>
</dbReference>
<keyword evidence="7" id="KW-0411">Iron-sulfur</keyword>
<dbReference type="InterPro" id="IPR009051">
    <property type="entry name" value="Helical_ferredxn"/>
</dbReference>
<evidence type="ECO:0000313" key="10">
    <source>
        <dbReference type="EMBL" id="GAA3567362.1"/>
    </source>
</evidence>
<dbReference type="Pfam" id="PF02589">
    <property type="entry name" value="LUD_dom"/>
    <property type="match status" value="1"/>
</dbReference>
<name>A0ABP6XJJ0_9FLAO</name>
<organism evidence="10 11">
    <name type="scientific">Snuella lapsa</name>
    <dbReference type="NCBI Taxonomy" id="870481"/>
    <lineage>
        <taxon>Bacteria</taxon>
        <taxon>Pseudomonadati</taxon>
        <taxon>Bacteroidota</taxon>
        <taxon>Flavobacteriia</taxon>
        <taxon>Flavobacteriales</taxon>
        <taxon>Flavobacteriaceae</taxon>
        <taxon>Snuella</taxon>
    </lineage>
</organism>
<dbReference type="InterPro" id="IPR003741">
    <property type="entry name" value="LUD_dom"/>
</dbReference>
<keyword evidence="2" id="KW-0004">4Fe-4S</keyword>
<dbReference type="Proteomes" id="UP001500954">
    <property type="component" value="Unassembled WGS sequence"/>
</dbReference>
<proteinExistence type="predicted"/>
<dbReference type="InterPro" id="IPR017896">
    <property type="entry name" value="4Fe4S_Fe-S-bd"/>
</dbReference>
<gene>
    <name evidence="10" type="ORF">GCM10022395_16870</name>
</gene>
<dbReference type="RefSeq" id="WP_345005495.1">
    <property type="nucleotide sequence ID" value="NZ_BAABCY010000039.1"/>
</dbReference>
<evidence type="ECO:0000256" key="2">
    <source>
        <dbReference type="ARBA" id="ARBA00022485"/>
    </source>
</evidence>
<dbReference type="InterPro" id="IPR024569">
    <property type="entry name" value="LutB_C"/>
</dbReference>
<dbReference type="PANTHER" id="PTHR47153">
    <property type="entry name" value="LACTATE UTILIZATION PROTEIN B"/>
    <property type="match status" value="1"/>
</dbReference>
<dbReference type="PROSITE" id="PS00198">
    <property type="entry name" value="4FE4S_FER_1"/>
    <property type="match status" value="1"/>
</dbReference>
<evidence type="ECO:0000256" key="1">
    <source>
        <dbReference type="ARBA" id="ARBA00022448"/>
    </source>
</evidence>
<dbReference type="Gene3D" id="1.10.1060.10">
    <property type="entry name" value="Alpha-helical ferredoxin"/>
    <property type="match status" value="1"/>
</dbReference>
<dbReference type="Pfam" id="PF11870">
    <property type="entry name" value="LutB_C"/>
    <property type="match status" value="1"/>
</dbReference>
<reference evidence="11" key="1">
    <citation type="journal article" date="2019" name="Int. J. Syst. Evol. Microbiol.">
        <title>The Global Catalogue of Microorganisms (GCM) 10K type strain sequencing project: providing services to taxonomists for standard genome sequencing and annotation.</title>
        <authorList>
            <consortium name="The Broad Institute Genomics Platform"/>
            <consortium name="The Broad Institute Genome Sequencing Center for Infectious Disease"/>
            <person name="Wu L."/>
            <person name="Ma J."/>
        </authorList>
    </citation>
    <scope>NUCLEOTIDE SEQUENCE [LARGE SCALE GENOMIC DNA]</scope>
    <source>
        <strain evidence="11">JCM 17111</strain>
    </source>
</reference>
<keyword evidence="3" id="KW-0479">Metal-binding</keyword>
<evidence type="ECO:0000256" key="4">
    <source>
        <dbReference type="ARBA" id="ARBA00022737"/>
    </source>
</evidence>
<dbReference type="EMBL" id="BAABCY010000039">
    <property type="protein sequence ID" value="GAA3567362.1"/>
    <property type="molecule type" value="Genomic_DNA"/>
</dbReference>
<evidence type="ECO:0000256" key="6">
    <source>
        <dbReference type="ARBA" id="ARBA00023004"/>
    </source>
</evidence>
<evidence type="ECO:0000256" key="8">
    <source>
        <dbReference type="SAM" id="MobiDB-lite"/>
    </source>
</evidence>
<evidence type="ECO:0000256" key="3">
    <source>
        <dbReference type="ARBA" id="ARBA00022723"/>
    </source>
</evidence>
<evidence type="ECO:0000259" key="9">
    <source>
        <dbReference type="PROSITE" id="PS51379"/>
    </source>
</evidence>
<dbReference type="InterPro" id="IPR037171">
    <property type="entry name" value="NagB/RpiA_transferase-like"/>
</dbReference>
<dbReference type="PROSITE" id="PS51379">
    <property type="entry name" value="4FE4S_FER_2"/>
    <property type="match status" value="1"/>
</dbReference>
<dbReference type="InterPro" id="IPR004452">
    <property type="entry name" value="LutB/LldF"/>
</dbReference>
<accession>A0ABP6XJJ0</accession>
<evidence type="ECO:0000256" key="7">
    <source>
        <dbReference type="ARBA" id="ARBA00023014"/>
    </source>
</evidence>
<evidence type="ECO:0000313" key="11">
    <source>
        <dbReference type="Proteomes" id="UP001500954"/>
    </source>
</evidence>
<feature type="domain" description="4Fe-4S ferredoxin-type" evidence="9">
    <location>
        <begin position="291"/>
        <end position="312"/>
    </location>
</feature>
<dbReference type="Gene3D" id="3.40.50.10420">
    <property type="entry name" value="NagB/RpiA/CoA transferase-like"/>
    <property type="match status" value="1"/>
</dbReference>
<feature type="compositionally biased region" description="Basic and acidic residues" evidence="8">
    <location>
        <begin position="431"/>
        <end position="449"/>
    </location>
</feature>